<dbReference type="Proteomes" id="UP000070475">
    <property type="component" value="Unassembled WGS sequence"/>
</dbReference>
<sequence>MKHKHTGARVLPAVADPGNEQGCDRMVEQFPEALRAGSQRVLKRKFHRAFICLIRELWIRRFSDTTGITAIILRRSPLGLTEAADNSQ</sequence>
<name>A0A132U321_9BACL</name>
<protein>
    <submittedName>
        <fullName evidence="1">Uncharacterized protein</fullName>
    </submittedName>
</protein>
<dbReference type="AlphaFoldDB" id="A0A132U321"/>
<organism evidence="1 2">
    <name type="scientific">Paenibacillus riograndensis</name>
    <dbReference type="NCBI Taxonomy" id="483937"/>
    <lineage>
        <taxon>Bacteria</taxon>
        <taxon>Bacillati</taxon>
        <taxon>Bacillota</taxon>
        <taxon>Bacilli</taxon>
        <taxon>Bacillales</taxon>
        <taxon>Paenibacillaceae</taxon>
        <taxon>Paenibacillus</taxon>
        <taxon>Paenibacillus sonchi group</taxon>
    </lineage>
</organism>
<evidence type="ECO:0000313" key="1">
    <source>
        <dbReference type="EMBL" id="KWX77949.1"/>
    </source>
</evidence>
<keyword evidence="2" id="KW-1185">Reference proteome</keyword>
<reference evidence="1 2" key="1">
    <citation type="submission" date="2015-08" db="EMBL/GenBank/DDBJ databases">
        <title>Genomes of Paenibacillus riograndensis.</title>
        <authorList>
            <person name="Sant'Anna F.H."/>
            <person name="Souza R."/>
            <person name="Ambrosini A."/>
            <person name="Bach E."/>
            <person name="Fernandes G."/>
            <person name="Balsanelli E."/>
            <person name="Baura V.A."/>
            <person name="Pedrosa F.O."/>
            <person name="Souza E.M."/>
            <person name="Passaglia L."/>
        </authorList>
    </citation>
    <scope>NUCLEOTIDE SEQUENCE [LARGE SCALE GENOMIC DNA]</scope>
    <source>
        <strain evidence="1 2">CAS34</strain>
    </source>
</reference>
<comment type="caution">
    <text evidence="1">The sequence shown here is derived from an EMBL/GenBank/DDBJ whole genome shotgun (WGS) entry which is preliminary data.</text>
</comment>
<proteinExistence type="predicted"/>
<dbReference type="PATRIC" id="fig|483937.3.peg.2895"/>
<dbReference type="EMBL" id="LIRB01000122">
    <property type="protein sequence ID" value="KWX77949.1"/>
    <property type="molecule type" value="Genomic_DNA"/>
</dbReference>
<evidence type="ECO:0000313" key="2">
    <source>
        <dbReference type="Proteomes" id="UP000070475"/>
    </source>
</evidence>
<accession>A0A132U321</accession>
<gene>
    <name evidence="1" type="ORF">AMQ84_10730</name>
</gene>